<dbReference type="FunFam" id="1.10.8.10:FF:000086">
    <property type="entry name" value="Ubiquitin carboxyl-terminal hydrolase"/>
    <property type="match status" value="1"/>
</dbReference>
<dbReference type="SMART" id="SM00165">
    <property type="entry name" value="UBA"/>
    <property type="match status" value="2"/>
</dbReference>
<dbReference type="InterPro" id="IPR001394">
    <property type="entry name" value="Peptidase_C19_UCH"/>
</dbReference>
<evidence type="ECO:0000256" key="3">
    <source>
        <dbReference type="ARBA" id="ARBA00022670"/>
    </source>
</evidence>
<comment type="caution">
    <text evidence="20">The sequence shown here is derived from an EMBL/GenBank/DDBJ whole genome shotgun (WGS) entry which is preliminary data.</text>
</comment>
<evidence type="ECO:0000256" key="13">
    <source>
        <dbReference type="PIRSR" id="PIRSR016308-2"/>
    </source>
</evidence>
<dbReference type="GO" id="GO:0008270">
    <property type="term" value="F:zinc ion binding"/>
    <property type="evidence" value="ECO:0007669"/>
    <property type="project" value="UniProtKB-UniRule"/>
</dbReference>
<evidence type="ECO:0000256" key="8">
    <source>
        <dbReference type="ARBA" id="ARBA00022801"/>
    </source>
</evidence>
<dbReference type="InterPro" id="IPR050164">
    <property type="entry name" value="Peptidase_C19"/>
</dbReference>
<dbReference type="PROSITE" id="PS50235">
    <property type="entry name" value="USP_3"/>
    <property type="match status" value="1"/>
</dbReference>
<dbReference type="GO" id="GO:0005829">
    <property type="term" value="C:cytosol"/>
    <property type="evidence" value="ECO:0007669"/>
    <property type="project" value="TreeGrafter"/>
</dbReference>
<dbReference type="SUPFAM" id="SSF54001">
    <property type="entry name" value="Cysteine proteinases"/>
    <property type="match status" value="1"/>
</dbReference>
<evidence type="ECO:0000256" key="4">
    <source>
        <dbReference type="ARBA" id="ARBA00022723"/>
    </source>
</evidence>
<feature type="active site" description="Proton acceptor" evidence="12">
    <location>
        <position position="733"/>
    </location>
</feature>
<evidence type="ECO:0000256" key="12">
    <source>
        <dbReference type="PIRSR" id="PIRSR016308-1"/>
    </source>
</evidence>
<keyword evidence="9 11" id="KW-0788">Thiol protease</keyword>
<evidence type="ECO:0000256" key="10">
    <source>
        <dbReference type="ARBA" id="ARBA00022833"/>
    </source>
</evidence>
<dbReference type="PANTHER" id="PTHR24006:SF664">
    <property type="entry name" value="UBIQUITIN CARBOXYL-TERMINAL HYDROLASE"/>
    <property type="match status" value="1"/>
</dbReference>
<dbReference type="SMART" id="SM00290">
    <property type="entry name" value="ZnF_UBP"/>
    <property type="match status" value="1"/>
</dbReference>
<proteinExistence type="inferred from homology"/>
<dbReference type="Gene3D" id="3.30.40.10">
    <property type="entry name" value="Zinc/RING finger domain, C3HC4 (zinc finger)"/>
    <property type="match status" value="2"/>
</dbReference>
<feature type="active site" description="Nucleophile" evidence="12">
    <location>
        <position position="310"/>
    </location>
</feature>
<keyword evidence="21" id="KW-1185">Reference proteome</keyword>
<evidence type="ECO:0000259" key="19">
    <source>
        <dbReference type="PROSITE" id="PS50271"/>
    </source>
</evidence>
<keyword evidence="10 11" id="KW-0862">Zinc</keyword>
<keyword evidence="6 15" id="KW-0863">Zinc-finger</keyword>
<dbReference type="InterPro" id="IPR028889">
    <property type="entry name" value="USP"/>
</dbReference>
<dbReference type="Gene3D" id="1.10.8.10">
    <property type="entry name" value="DNA helicase RuvA subunit, C-terminal domain"/>
    <property type="match status" value="2"/>
</dbReference>
<dbReference type="STRING" id="52247.A0A4T0X4U5"/>
<dbReference type="Gene3D" id="3.90.70.10">
    <property type="entry name" value="Cysteine proteinases"/>
    <property type="match status" value="1"/>
</dbReference>
<evidence type="ECO:0000313" key="21">
    <source>
        <dbReference type="Proteomes" id="UP000307173"/>
    </source>
</evidence>
<dbReference type="GO" id="GO:0005634">
    <property type="term" value="C:nucleus"/>
    <property type="evidence" value="ECO:0007669"/>
    <property type="project" value="TreeGrafter"/>
</dbReference>
<dbReference type="PROSITE" id="PS50030">
    <property type="entry name" value="UBA"/>
    <property type="match status" value="2"/>
</dbReference>
<dbReference type="FunFam" id="3.30.40.10:FF:000396">
    <property type="entry name" value="Ubiquitin carboxyl-terminal hydrolase"/>
    <property type="match status" value="1"/>
</dbReference>
<feature type="binding site" evidence="14">
    <location>
        <position position="177"/>
    </location>
    <ligand>
        <name>Zn(2+)</name>
        <dbReference type="ChEBI" id="CHEBI:29105"/>
    </ligand>
</feature>
<dbReference type="SUPFAM" id="SSF46934">
    <property type="entry name" value="UBA-like"/>
    <property type="match status" value="1"/>
</dbReference>
<dbReference type="GO" id="GO:0006508">
    <property type="term" value="P:proteolysis"/>
    <property type="evidence" value="ECO:0007669"/>
    <property type="project" value="UniProtKB-KW"/>
</dbReference>
<keyword evidence="4 11" id="KW-0479">Metal-binding</keyword>
<evidence type="ECO:0000256" key="9">
    <source>
        <dbReference type="ARBA" id="ARBA00022807"/>
    </source>
</evidence>
<feature type="domain" description="UBA" evidence="17">
    <location>
        <begin position="645"/>
        <end position="685"/>
    </location>
</feature>
<reference evidence="20 21" key="1">
    <citation type="journal article" date="2019" name="Front. Genet.">
        <title>Whole-Genome Sequencing of the Opportunistic Yeast Pathogen Candida inconspicua Uncovers Its Hybrid Origin.</title>
        <authorList>
            <person name="Mixao V."/>
            <person name="Hansen A.P."/>
            <person name="Saus E."/>
            <person name="Boekhout T."/>
            <person name="Lass-Florl C."/>
            <person name="Gabaldon T."/>
        </authorList>
    </citation>
    <scope>NUCLEOTIDE SEQUENCE [LARGE SCALE GENOMIC DNA]</scope>
    <source>
        <strain evidence="20 21">CBS 180</strain>
    </source>
</reference>
<protein>
    <recommendedName>
        <fullName evidence="11 16">Ubiquitin carboxyl-terminal hydrolase</fullName>
        <ecNumber evidence="11 16">3.4.19.12</ecNumber>
    </recommendedName>
</protein>
<dbReference type="PROSITE" id="PS00972">
    <property type="entry name" value="USP_1"/>
    <property type="match status" value="1"/>
</dbReference>
<dbReference type="Pfam" id="PF00627">
    <property type="entry name" value="UBA"/>
    <property type="match status" value="2"/>
</dbReference>
<dbReference type="CDD" id="cd02658">
    <property type="entry name" value="Peptidase_C19B"/>
    <property type="match status" value="1"/>
</dbReference>
<feature type="binding site" evidence="13">
    <location>
        <position position="184"/>
    </location>
    <ligand>
        <name>substrate</name>
    </ligand>
</feature>
<feature type="binding site" evidence="14">
    <location>
        <position position="174"/>
    </location>
    <ligand>
        <name>Zn(2+)</name>
        <dbReference type="ChEBI" id="CHEBI:29105"/>
    </ligand>
</feature>
<evidence type="ECO:0000256" key="11">
    <source>
        <dbReference type="PIRNR" id="PIRNR016308"/>
    </source>
</evidence>
<name>A0A4T0X4U5_9ASCO</name>
<comment type="catalytic activity">
    <reaction evidence="1 11 16">
        <text>Thiol-dependent hydrolysis of ester, thioester, amide, peptide and isopeptide bonds formed by the C-terminal Gly of ubiquitin (a 76-residue protein attached to proteins as an intracellular targeting signal).</text>
        <dbReference type="EC" id="3.4.19.12"/>
    </reaction>
</comment>
<feature type="domain" description="UBP-type" evidence="19">
    <location>
        <begin position="153"/>
        <end position="259"/>
    </location>
</feature>
<evidence type="ECO:0000256" key="2">
    <source>
        <dbReference type="ARBA" id="ARBA00009085"/>
    </source>
</evidence>
<dbReference type="PROSITE" id="PS50271">
    <property type="entry name" value="ZF_UBP"/>
    <property type="match status" value="1"/>
</dbReference>
<dbReference type="InterPro" id="IPR013083">
    <property type="entry name" value="Znf_RING/FYVE/PHD"/>
</dbReference>
<accession>A0A4T0X4U5</accession>
<dbReference type="PIRSF" id="PIRSF016308">
    <property type="entry name" value="UBP"/>
    <property type="match status" value="1"/>
</dbReference>
<evidence type="ECO:0000259" key="18">
    <source>
        <dbReference type="PROSITE" id="PS50235"/>
    </source>
</evidence>
<dbReference type="PANTHER" id="PTHR24006">
    <property type="entry name" value="UBIQUITIN CARBOXYL-TERMINAL HYDROLASE"/>
    <property type="match status" value="1"/>
</dbReference>
<dbReference type="AlphaFoldDB" id="A0A4T0X4U5"/>
<dbReference type="Proteomes" id="UP000307173">
    <property type="component" value="Unassembled WGS sequence"/>
</dbReference>
<evidence type="ECO:0000256" key="7">
    <source>
        <dbReference type="ARBA" id="ARBA00022786"/>
    </source>
</evidence>
<evidence type="ECO:0000256" key="15">
    <source>
        <dbReference type="PROSITE-ProRule" id="PRU00502"/>
    </source>
</evidence>
<evidence type="ECO:0000259" key="17">
    <source>
        <dbReference type="PROSITE" id="PS50030"/>
    </source>
</evidence>
<dbReference type="InterPro" id="IPR016652">
    <property type="entry name" value="Ubiquitinyl_hydrolase"/>
</dbReference>
<gene>
    <name evidence="20" type="ORF">CANINC_000969</name>
</gene>
<dbReference type="EC" id="3.4.19.12" evidence="11 16"/>
<dbReference type="PROSITE" id="PS00973">
    <property type="entry name" value="USP_2"/>
    <property type="match status" value="1"/>
</dbReference>
<organism evidence="20 21">
    <name type="scientific">Pichia inconspicua</name>
    <dbReference type="NCBI Taxonomy" id="52247"/>
    <lineage>
        <taxon>Eukaryota</taxon>
        <taxon>Fungi</taxon>
        <taxon>Dikarya</taxon>
        <taxon>Ascomycota</taxon>
        <taxon>Saccharomycotina</taxon>
        <taxon>Pichiomycetes</taxon>
        <taxon>Pichiales</taxon>
        <taxon>Pichiaceae</taxon>
        <taxon>Pichia</taxon>
    </lineage>
</organism>
<dbReference type="Pfam" id="PF00443">
    <property type="entry name" value="UCH"/>
    <property type="match status" value="1"/>
</dbReference>
<dbReference type="InterPro" id="IPR015940">
    <property type="entry name" value="UBA"/>
</dbReference>
<evidence type="ECO:0000256" key="5">
    <source>
        <dbReference type="ARBA" id="ARBA00022737"/>
    </source>
</evidence>
<evidence type="ECO:0000256" key="14">
    <source>
        <dbReference type="PIRSR" id="PIRSR016308-3"/>
    </source>
</evidence>
<dbReference type="OrthoDB" id="361536at2759"/>
<dbReference type="GO" id="GO:0004843">
    <property type="term" value="F:cysteine-type deubiquitinase activity"/>
    <property type="evidence" value="ECO:0007669"/>
    <property type="project" value="UniProtKB-UniRule"/>
</dbReference>
<feature type="binding site" evidence="13">
    <location>
        <position position="235"/>
    </location>
    <ligand>
        <name>substrate</name>
    </ligand>
</feature>
<dbReference type="Pfam" id="PF17807">
    <property type="entry name" value="zf-UBP_var"/>
    <property type="match status" value="1"/>
</dbReference>
<dbReference type="InterPro" id="IPR038765">
    <property type="entry name" value="Papain-like_cys_pep_sf"/>
</dbReference>
<dbReference type="CDD" id="cd14297">
    <property type="entry name" value="UBA2_spUBP14_like"/>
    <property type="match status" value="1"/>
</dbReference>
<sequence>MDTIDISSVVVPNSGTRVFKDDCMFSFDTALEPCGLDVCLTCHQAFSRGEFKYTQMHSEFYDHKIYLNIKKTRKQLNNDLEQPKKMIKLEVKESSEDDLFDTVYSLYFSEKDLSVSYPNNEISLKITQAVEGVINSTSTEKKNEIKAWEQEIRVCPHARSILQTPISNLQLKQCSNCDLKENLWICLHCGSLGCGRSQFGGVAGNSHAMAHQKEHPEHAVAVKLGSLSSDIADCYCYICDDEVKVPNLAVLLQTYGIDISNFVKTEKSLTELQIEQNIQWDFKMTGDGDETLQPVFGAGLTGFKNLGNSCYLASVLQVMFTLEEFQKAFFNSDGVPLDKILGNLKPYEDLETQMFKIGDGLLSGRYSIPDETTSETIKYQRGLKPSGFKALIGEGHPEFSTMQQQDTYEFWSYLVDQLEKNKVNGALETSPVNSLKFIVENKIKCTKCNSVRLKQEITDSLSVPIKVEQLEITDDGERVFKETSVMDSMLSWNDIETFDYACPKCGGKEIAVKQEGFKSTPRYLVINPQRIVLENWVPTKVAVPIKFDETLDINGFVSEGLLDGEVELPLDDNEGTNDEFEFDQTILSNCMEMGFSENRAKHAAYATNNTSSEAAVTWLFEHMDDSTIDDPFVLPSVNGKKSGVNVNAEQVATLISMGFGEAVSKKALILNNGNMEGAVEWLFSNPNDDGVIKDEKSEESELIDVLREEGVDKTKYELVAVICHKGTSIHSGHYVAFLRKEIDGESKWVLFNDEKVVIASASNLKEIEKSGHLYVYQKV</sequence>
<evidence type="ECO:0000256" key="6">
    <source>
        <dbReference type="ARBA" id="ARBA00022771"/>
    </source>
</evidence>
<keyword evidence="8 11" id="KW-0378">Hydrolase</keyword>
<dbReference type="Pfam" id="PF02148">
    <property type="entry name" value="zf-UBP"/>
    <property type="match status" value="1"/>
</dbReference>
<dbReference type="GO" id="GO:0016579">
    <property type="term" value="P:protein deubiquitination"/>
    <property type="evidence" value="ECO:0007669"/>
    <property type="project" value="InterPro"/>
</dbReference>
<feature type="binding site" evidence="13">
    <location>
        <position position="240"/>
    </location>
    <ligand>
        <name>substrate</name>
    </ligand>
</feature>
<evidence type="ECO:0000256" key="1">
    <source>
        <dbReference type="ARBA" id="ARBA00000707"/>
    </source>
</evidence>
<keyword evidence="7 11" id="KW-0833">Ubl conjugation pathway</keyword>
<feature type="binding site" evidence="13">
    <location>
        <position position="237"/>
    </location>
    <ligand>
        <name>substrate</name>
    </ligand>
</feature>
<dbReference type="InterPro" id="IPR018200">
    <property type="entry name" value="USP_CS"/>
</dbReference>
<dbReference type="EMBL" id="SELW01000142">
    <property type="protein sequence ID" value="TID30458.1"/>
    <property type="molecule type" value="Genomic_DNA"/>
</dbReference>
<dbReference type="InterPro" id="IPR009060">
    <property type="entry name" value="UBA-like_sf"/>
</dbReference>
<dbReference type="InterPro" id="IPR001607">
    <property type="entry name" value="Znf_UBP"/>
</dbReference>
<feature type="binding site" evidence="14">
    <location>
        <position position="207"/>
    </location>
    <ligand>
        <name>Zn(2+)</name>
        <dbReference type="ChEBI" id="CHEBI:29105"/>
    </ligand>
</feature>
<keyword evidence="5" id="KW-0677">Repeat</keyword>
<dbReference type="SUPFAM" id="SSF57850">
    <property type="entry name" value="RING/U-box"/>
    <property type="match status" value="1"/>
</dbReference>
<feature type="binding site" evidence="13">
    <location>
        <begin position="196"/>
        <end position="199"/>
    </location>
    <ligand>
        <name>substrate</name>
    </ligand>
</feature>
<evidence type="ECO:0000256" key="16">
    <source>
        <dbReference type="RuleBase" id="RU366025"/>
    </source>
</evidence>
<feature type="domain" description="USP" evidence="18">
    <location>
        <begin position="301"/>
        <end position="779"/>
    </location>
</feature>
<comment type="similarity">
    <text evidence="2 11 16">Belongs to the peptidase C19 family.</text>
</comment>
<feature type="binding site" evidence="14">
    <location>
        <position position="194"/>
    </location>
    <ligand>
        <name>Zn(2+)</name>
        <dbReference type="ChEBI" id="CHEBI:29105"/>
    </ligand>
</feature>
<feature type="domain" description="UBA" evidence="17">
    <location>
        <begin position="581"/>
        <end position="622"/>
    </location>
</feature>
<dbReference type="InterPro" id="IPR041432">
    <property type="entry name" value="UBP13_Znf-UBP_var"/>
</dbReference>
<evidence type="ECO:0000313" key="20">
    <source>
        <dbReference type="EMBL" id="TID30458.1"/>
    </source>
</evidence>
<keyword evidence="3 11" id="KW-0645">Protease</keyword>